<dbReference type="RefSeq" id="WP_018383049.1">
    <property type="nucleotide sequence ID" value="NZ_LLZU01000039.1"/>
</dbReference>
<gene>
    <name evidence="12" type="ORF">AQ490_10550</name>
</gene>
<evidence type="ECO:0000256" key="2">
    <source>
        <dbReference type="ARBA" id="ARBA00005684"/>
    </source>
</evidence>
<dbReference type="OrthoDB" id="9811841at2"/>
<name>A0A0T6LJZ1_WENVI</name>
<keyword evidence="7 10" id="KW-0119">Carbohydrate metabolism</keyword>
<dbReference type="eggNOG" id="COG1640">
    <property type="taxonomic scope" value="Bacteria"/>
</dbReference>
<protein>
    <recommendedName>
        <fullName evidence="4 10">4-alpha-glucanotransferase</fullName>
        <ecNumber evidence="3 10">2.4.1.25</ecNumber>
    </recommendedName>
    <alternativeName>
        <fullName evidence="8 10">Amylomaltase</fullName>
    </alternativeName>
    <alternativeName>
        <fullName evidence="9 10">Disproportionating enzyme</fullName>
    </alternativeName>
</protein>
<dbReference type="EC" id="2.4.1.25" evidence="3 10"/>
<evidence type="ECO:0000256" key="4">
    <source>
        <dbReference type="ARBA" id="ARBA00020295"/>
    </source>
</evidence>
<dbReference type="STRING" id="76728.AQ490_10550"/>
<comment type="similarity">
    <text evidence="2 10">Belongs to the disproportionating enzyme family.</text>
</comment>
<dbReference type="InterPro" id="IPR017853">
    <property type="entry name" value="GH"/>
</dbReference>
<dbReference type="PANTHER" id="PTHR32438">
    <property type="entry name" value="4-ALPHA-GLUCANOTRANSFERASE DPE1, CHLOROPLASTIC/AMYLOPLASTIC"/>
    <property type="match status" value="1"/>
</dbReference>
<dbReference type="GO" id="GO:0005975">
    <property type="term" value="P:carbohydrate metabolic process"/>
    <property type="evidence" value="ECO:0007669"/>
    <property type="project" value="InterPro"/>
</dbReference>
<evidence type="ECO:0000256" key="11">
    <source>
        <dbReference type="SAM" id="MobiDB-lite"/>
    </source>
</evidence>
<evidence type="ECO:0000256" key="5">
    <source>
        <dbReference type="ARBA" id="ARBA00022676"/>
    </source>
</evidence>
<keyword evidence="6 10" id="KW-0808">Transferase</keyword>
<dbReference type="NCBIfam" id="TIGR00217">
    <property type="entry name" value="malQ"/>
    <property type="match status" value="1"/>
</dbReference>
<proteinExistence type="inferred from homology"/>
<comment type="catalytic activity">
    <reaction evidence="1 10">
        <text>Transfers a segment of a (1-&gt;4)-alpha-D-glucan to a new position in an acceptor, which may be glucose or a (1-&gt;4)-alpha-D-glucan.</text>
        <dbReference type="EC" id="2.4.1.25"/>
    </reaction>
</comment>
<accession>A0A0T6LJZ1</accession>
<dbReference type="AlphaFoldDB" id="A0A0T6LJZ1"/>
<evidence type="ECO:0000256" key="3">
    <source>
        <dbReference type="ARBA" id="ARBA00012560"/>
    </source>
</evidence>
<comment type="caution">
    <text evidence="12">The sequence shown here is derived from an EMBL/GenBank/DDBJ whole genome shotgun (WGS) entry which is preliminary data.</text>
</comment>
<organism evidence="12 13">
    <name type="scientific">Wenjunlia vitaminophila</name>
    <name type="common">Streptomyces vitaminophilus</name>
    <dbReference type="NCBI Taxonomy" id="76728"/>
    <lineage>
        <taxon>Bacteria</taxon>
        <taxon>Bacillati</taxon>
        <taxon>Actinomycetota</taxon>
        <taxon>Actinomycetes</taxon>
        <taxon>Kitasatosporales</taxon>
        <taxon>Streptomycetaceae</taxon>
        <taxon>Wenjunlia</taxon>
    </lineage>
</organism>
<dbReference type="SUPFAM" id="SSF51445">
    <property type="entry name" value="(Trans)glycosidases"/>
    <property type="match status" value="1"/>
</dbReference>
<dbReference type="InterPro" id="IPR003385">
    <property type="entry name" value="Glyco_hydro_77"/>
</dbReference>
<evidence type="ECO:0000313" key="12">
    <source>
        <dbReference type="EMBL" id="KRV46357.1"/>
    </source>
</evidence>
<dbReference type="PANTHER" id="PTHR32438:SF5">
    <property type="entry name" value="4-ALPHA-GLUCANOTRANSFERASE DPE1, CHLOROPLASTIC_AMYLOPLASTIC"/>
    <property type="match status" value="1"/>
</dbReference>
<dbReference type="Pfam" id="PF02446">
    <property type="entry name" value="Glyco_hydro_77"/>
    <property type="match status" value="1"/>
</dbReference>
<evidence type="ECO:0000256" key="7">
    <source>
        <dbReference type="ARBA" id="ARBA00023277"/>
    </source>
</evidence>
<evidence type="ECO:0000313" key="13">
    <source>
        <dbReference type="Proteomes" id="UP000050867"/>
    </source>
</evidence>
<evidence type="ECO:0000256" key="9">
    <source>
        <dbReference type="ARBA" id="ARBA00031501"/>
    </source>
</evidence>
<evidence type="ECO:0000256" key="10">
    <source>
        <dbReference type="RuleBase" id="RU361207"/>
    </source>
</evidence>
<evidence type="ECO:0000256" key="8">
    <source>
        <dbReference type="ARBA" id="ARBA00031423"/>
    </source>
</evidence>
<evidence type="ECO:0000256" key="1">
    <source>
        <dbReference type="ARBA" id="ARBA00000439"/>
    </source>
</evidence>
<dbReference type="Proteomes" id="UP000050867">
    <property type="component" value="Unassembled WGS sequence"/>
</dbReference>
<keyword evidence="13" id="KW-1185">Reference proteome</keyword>
<keyword evidence="5 10" id="KW-0328">Glycosyltransferase</keyword>
<dbReference type="Gene3D" id="3.20.20.80">
    <property type="entry name" value="Glycosidases"/>
    <property type="match status" value="1"/>
</dbReference>
<feature type="region of interest" description="Disordered" evidence="11">
    <location>
        <begin position="202"/>
        <end position="227"/>
    </location>
</feature>
<dbReference type="EMBL" id="LLZU01000039">
    <property type="protein sequence ID" value="KRV46357.1"/>
    <property type="molecule type" value="Genomic_DNA"/>
</dbReference>
<evidence type="ECO:0000256" key="6">
    <source>
        <dbReference type="ARBA" id="ARBA00022679"/>
    </source>
</evidence>
<sequence length="707" mass="75996">MSHAAAPTPAANPALAELAVRYGVDTTHRPAPGTTVRVPDSTLVAVLAALGVDAGSPGAVRRALAAHRRRQDERLLPDCAVVRAGRTPRLTVPDGTRLRVRTEGGEDRPLAPDLPLGQHTVHACRDGASATAPLLVVPDRAPAAPARCWGLLVQVYSVLSGRSWGMGDLGDLGELAEWAGRTLKAGFVQVNPLHTAVRGAVAAPGDAASDRAPVRGPSDPSPYRPSSRLFPDPIYLRVEEVPEYAHLDADDRAHADRLAARAAELRAATLRPDGLIDRDAVWALKRAALELVHRVPLTPARRSAFRDFVTARGRALDDHATWCALAERHGPNWRSWPSGLRHPRGPAVAAARADHGELVDFHRWLAWLTDTQLAAAQRAARDAGMPVGIVHDLAVGAHPEGSDAWVWQDVLASGISVGAPPDAFNARGQDWGLPPWRPDALAAAGYAPFRELLRGPLRHAGALRLDHVMGLFRLWWVPRGRPPQEGTYVRHDAEAMLGVLALEAHRAGAVVIGEDLGTVESGVRERLAERGVLGTSVLWFEHDPDGDGAPLPPGRWRTGCLATATTHDLPSTAAHLTGEHVDLRDRLGLLTRPAEQVRAEAEREVAGWLALLERQGLLPEGVRDEETVIAAVYRFLLRTPATLVGVWLPDAVGDRRPQNVPGTCAEYPNWRLPVADASGRPRTLEQLASASRLHALVNALTSDSSPD</sequence>
<dbReference type="GO" id="GO:0004134">
    <property type="term" value="F:4-alpha-glucanotransferase activity"/>
    <property type="evidence" value="ECO:0007669"/>
    <property type="project" value="UniProtKB-EC"/>
</dbReference>
<reference evidence="12 13" key="1">
    <citation type="submission" date="2015-10" db="EMBL/GenBank/DDBJ databases">
        <title>Draft genome sequence of pyrrolomycin-producing Streptomyces vitaminophilus.</title>
        <authorList>
            <person name="Graham D.E."/>
            <person name="Mahan K.M."/>
            <person name="Klingeman D.M."/>
            <person name="Hettich R.L."/>
            <person name="Parry R.J."/>
        </authorList>
    </citation>
    <scope>NUCLEOTIDE SEQUENCE [LARGE SCALE GENOMIC DNA]</scope>
    <source>
        <strain evidence="12 13">ATCC 31673</strain>
    </source>
</reference>